<reference evidence="2 3" key="1">
    <citation type="journal article" date="2017" name="J. Biotechnol.">
        <title>The complete genome sequence of Streptomyces autolyticus CGMCC 0516, the producer of geldanamycin, autolytimycin, reblastatin and elaiophylin.</title>
        <authorList>
            <person name="Yin M."/>
            <person name="Jiang M."/>
            <person name="Ren Z."/>
            <person name="Dong Y."/>
            <person name="Lu T."/>
        </authorList>
    </citation>
    <scope>NUCLEOTIDE SEQUENCE [LARGE SCALE GENOMIC DNA]</scope>
    <source>
        <strain evidence="2 3">CGMCC0516</strain>
    </source>
</reference>
<organism evidence="2 3">
    <name type="scientific">Streptomyces autolyticus</name>
    <dbReference type="NCBI Taxonomy" id="75293"/>
    <lineage>
        <taxon>Bacteria</taxon>
        <taxon>Bacillati</taxon>
        <taxon>Actinomycetota</taxon>
        <taxon>Actinomycetes</taxon>
        <taxon>Kitasatosporales</taxon>
        <taxon>Streptomycetaceae</taxon>
        <taxon>Streptomyces</taxon>
    </lineage>
</organism>
<proteinExistence type="predicted"/>
<keyword evidence="3" id="KW-1185">Reference proteome</keyword>
<protein>
    <submittedName>
        <fullName evidence="2">Uncharacterized protein</fullName>
    </submittedName>
</protein>
<feature type="region of interest" description="Disordered" evidence="1">
    <location>
        <begin position="1"/>
        <end position="25"/>
    </location>
</feature>
<dbReference type="RefSeq" id="WP_079260106.1">
    <property type="nucleotide sequence ID" value="NZ_CP019458.1"/>
</dbReference>
<evidence type="ECO:0000256" key="1">
    <source>
        <dbReference type="SAM" id="MobiDB-lite"/>
    </source>
</evidence>
<dbReference type="Proteomes" id="UP000187851">
    <property type="component" value="Chromosome"/>
</dbReference>
<sequence length="69" mass="7956">MSDGTAPPLALMRDHMRPDKPYTRDVCTTRQPYVTQGDTRQTGYRRIQAPDVWPDSNGPMPLWSRPQQL</sequence>
<feature type="compositionally biased region" description="Basic and acidic residues" evidence="1">
    <location>
        <begin position="12"/>
        <end position="23"/>
    </location>
</feature>
<feature type="region of interest" description="Disordered" evidence="1">
    <location>
        <begin position="49"/>
        <end position="69"/>
    </location>
</feature>
<dbReference type="EMBL" id="CP019458">
    <property type="protein sequence ID" value="AQA15732.1"/>
    <property type="molecule type" value="Genomic_DNA"/>
</dbReference>
<accession>A0ABN4WEJ0</accession>
<evidence type="ECO:0000313" key="3">
    <source>
        <dbReference type="Proteomes" id="UP000187851"/>
    </source>
</evidence>
<evidence type="ECO:0000313" key="2">
    <source>
        <dbReference type="EMBL" id="AQA15732.1"/>
    </source>
</evidence>
<name>A0ABN4WEJ0_9ACTN</name>
<gene>
    <name evidence="2" type="ORF">BV401_40330</name>
</gene>